<proteinExistence type="predicted"/>
<organism evidence="1 2">
    <name type="scientific">Luteolibacter yonseiensis</name>
    <dbReference type="NCBI Taxonomy" id="1144680"/>
    <lineage>
        <taxon>Bacteria</taxon>
        <taxon>Pseudomonadati</taxon>
        <taxon>Verrucomicrobiota</taxon>
        <taxon>Verrucomicrobiia</taxon>
        <taxon>Verrucomicrobiales</taxon>
        <taxon>Verrucomicrobiaceae</taxon>
        <taxon>Luteolibacter</taxon>
    </lineage>
</organism>
<evidence type="ECO:0000313" key="1">
    <source>
        <dbReference type="EMBL" id="MBK1815435.1"/>
    </source>
</evidence>
<keyword evidence="2" id="KW-1185">Reference proteome</keyword>
<name>A0A934VAS5_9BACT</name>
<accession>A0A934VAS5</accession>
<dbReference type="AlphaFoldDB" id="A0A934VAS5"/>
<dbReference type="RefSeq" id="WP_200350395.1">
    <property type="nucleotide sequence ID" value="NZ_JAENIK010000008.1"/>
</dbReference>
<gene>
    <name evidence="1" type="ORF">JIN84_07410</name>
</gene>
<reference evidence="1" key="1">
    <citation type="submission" date="2021-01" db="EMBL/GenBank/DDBJ databases">
        <title>Modified the classification status of verrucomicrobia.</title>
        <authorList>
            <person name="Feng X."/>
        </authorList>
    </citation>
    <scope>NUCLEOTIDE SEQUENCE</scope>
    <source>
        <strain evidence="1">JCM 18052</strain>
    </source>
</reference>
<protein>
    <submittedName>
        <fullName evidence="1">Uncharacterized protein</fullName>
    </submittedName>
</protein>
<evidence type="ECO:0000313" key="2">
    <source>
        <dbReference type="Proteomes" id="UP000600139"/>
    </source>
</evidence>
<dbReference type="Proteomes" id="UP000600139">
    <property type="component" value="Unassembled WGS sequence"/>
</dbReference>
<comment type="caution">
    <text evidence="1">The sequence shown here is derived from an EMBL/GenBank/DDBJ whole genome shotgun (WGS) entry which is preliminary data.</text>
</comment>
<dbReference type="EMBL" id="JAENIK010000008">
    <property type="protein sequence ID" value="MBK1815435.1"/>
    <property type="molecule type" value="Genomic_DNA"/>
</dbReference>
<sequence length="115" mass="13057">MNEAITAGQTDGILKFQQKHGCQLPISQRSASLLVVKLTKYHPSIRRLQEDFAARVARRKYTAARGPRREPSKITDNSVPWLENPASVADYMEISARVLESETLWLKRFNLSSTN</sequence>